<comment type="function">
    <text evidence="9">tRNA nucleus export receptor which facilitates tRNA translocation across the nuclear pore complex.</text>
</comment>
<keyword evidence="3 9" id="KW-0963">Cytoplasm</keyword>
<dbReference type="GO" id="GO:0000049">
    <property type="term" value="F:tRNA binding"/>
    <property type="evidence" value="ECO:0007669"/>
    <property type="project" value="UniProtKB-UniRule"/>
</dbReference>
<dbReference type="PANTHER" id="PTHR15952">
    <property type="entry name" value="EXPORTIN-T/LOS1"/>
    <property type="match status" value="1"/>
</dbReference>
<organism evidence="11 12">
    <name type="scientific">Plectus sambesii</name>
    <dbReference type="NCBI Taxonomy" id="2011161"/>
    <lineage>
        <taxon>Eukaryota</taxon>
        <taxon>Metazoa</taxon>
        <taxon>Ecdysozoa</taxon>
        <taxon>Nematoda</taxon>
        <taxon>Chromadorea</taxon>
        <taxon>Plectida</taxon>
        <taxon>Plectina</taxon>
        <taxon>Plectoidea</taxon>
        <taxon>Plectidae</taxon>
        <taxon>Plectus</taxon>
    </lineage>
</organism>
<accession>A0A914VUT1</accession>
<dbReference type="GO" id="GO:0031267">
    <property type="term" value="F:small GTPase binding"/>
    <property type="evidence" value="ECO:0007669"/>
    <property type="project" value="InterPro"/>
</dbReference>
<dbReference type="SUPFAM" id="SSF48371">
    <property type="entry name" value="ARM repeat"/>
    <property type="match status" value="1"/>
</dbReference>
<evidence type="ECO:0000313" key="11">
    <source>
        <dbReference type="Proteomes" id="UP000887566"/>
    </source>
</evidence>
<dbReference type="GO" id="GO:0016363">
    <property type="term" value="C:nuclear matrix"/>
    <property type="evidence" value="ECO:0007669"/>
    <property type="project" value="TreeGrafter"/>
</dbReference>
<evidence type="ECO:0000256" key="2">
    <source>
        <dbReference type="ARBA" id="ARBA00018928"/>
    </source>
</evidence>
<evidence type="ECO:0000256" key="4">
    <source>
        <dbReference type="ARBA" id="ARBA00022555"/>
    </source>
</evidence>
<comment type="subcellular location">
    <subcellularLocation>
        <location evidence="1 9">Cytoplasm</location>
    </subcellularLocation>
    <subcellularLocation>
        <location evidence="9">Nucleus</location>
    </subcellularLocation>
    <text evidence="9">Shuttles between the nucleus and the cytoplasm.</text>
</comment>
<evidence type="ECO:0000259" key="10">
    <source>
        <dbReference type="Pfam" id="PF08389"/>
    </source>
</evidence>
<dbReference type="WBParaSite" id="PSAMB.scaffold2443size23201.g17793.t1">
    <property type="protein sequence ID" value="PSAMB.scaffold2443size23201.g17793.t1"/>
    <property type="gene ID" value="PSAMB.scaffold2443size23201.g17793"/>
</dbReference>
<feature type="domain" description="Exportin-1/Importin-beta-like" evidence="10">
    <location>
        <begin position="99"/>
        <end position="250"/>
    </location>
</feature>
<dbReference type="InterPro" id="IPR016024">
    <property type="entry name" value="ARM-type_fold"/>
</dbReference>
<dbReference type="InterPro" id="IPR013598">
    <property type="entry name" value="Exportin-1/Importin-b-like"/>
</dbReference>
<dbReference type="PANTHER" id="PTHR15952:SF11">
    <property type="entry name" value="EXPORTIN-T"/>
    <property type="match status" value="1"/>
</dbReference>
<evidence type="ECO:0000256" key="3">
    <source>
        <dbReference type="ARBA" id="ARBA00022490"/>
    </source>
</evidence>
<proteinExistence type="inferred from homology"/>
<dbReference type="AlphaFoldDB" id="A0A914VUT1"/>
<dbReference type="InterPro" id="IPR040017">
    <property type="entry name" value="XPOT"/>
</dbReference>
<keyword evidence="6 9" id="KW-0539">Nucleus</keyword>
<evidence type="ECO:0000313" key="12">
    <source>
        <dbReference type="WBParaSite" id="PSAMB.scaffold2443size23201.g17793.t1"/>
    </source>
</evidence>
<dbReference type="Proteomes" id="UP000887566">
    <property type="component" value="Unplaced"/>
</dbReference>
<keyword evidence="11" id="KW-1185">Reference proteome</keyword>
<sequence>MQGDISSSVLTDPTQQARVYEYLERLKQDPNGWRNCVQGIVDGSALEAHNQFLFLQVIESYLRSQYQSTSTEAEQQMMRALMSNWLERVQSGHVSAEPVYLKNKMALIFSLVYVVDFPSRWPGFFKEVFLNNMAASPSVVEFYLRTLMAIDSEVADREIQRSKLEFDRNTAIKDAMRELCITDLVQSWLVILRDYRASSGKVSGLCLNVIGSYISWIDVNLIANEQFVPLIVDCLNRPEADEADEAATDCVCAILQKGMPPATKLELVEAMVAFLQHSGTFDVTQNSDEDALSKVGELVNCLGTVLIECYNKSVLLFLFSIIYN</sequence>
<evidence type="ECO:0000256" key="7">
    <source>
        <dbReference type="ARBA" id="ARBA00029784"/>
    </source>
</evidence>
<dbReference type="GO" id="GO:0071528">
    <property type="term" value="P:tRNA re-export from nucleus"/>
    <property type="evidence" value="ECO:0007669"/>
    <property type="project" value="UniProtKB-UniRule"/>
</dbReference>
<protein>
    <recommendedName>
        <fullName evidence="2 9">Exportin-T</fullName>
    </recommendedName>
    <alternativeName>
        <fullName evidence="7 9">Exportin(tRNA)</fullName>
    </alternativeName>
    <alternativeName>
        <fullName evidence="8 9">tRNA exportin</fullName>
    </alternativeName>
</protein>
<dbReference type="InterPro" id="IPR011989">
    <property type="entry name" value="ARM-like"/>
</dbReference>
<keyword evidence="4 9" id="KW-0820">tRNA-binding</keyword>
<dbReference type="Pfam" id="PF08389">
    <property type="entry name" value="Xpo1"/>
    <property type="match status" value="1"/>
</dbReference>
<evidence type="ECO:0000256" key="9">
    <source>
        <dbReference type="RuleBase" id="RU366037"/>
    </source>
</evidence>
<comment type="similarity">
    <text evidence="9">Belongs to the exportin family.</text>
</comment>
<keyword evidence="5 9" id="KW-0694">RNA-binding</keyword>
<evidence type="ECO:0000256" key="5">
    <source>
        <dbReference type="ARBA" id="ARBA00022884"/>
    </source>
</evidence>
<dbReference type="GO" id="GO:0005643">
    <property type="term" value="C:nuclear pore"/>
    <property type="evidence" value="ECO:0007669"/>
    <property type="project" value="TreeGrafter"/>
</dbReference>
<evidence type="ECO:0000256" key="6">
    <source>
        <dbReference type="ARBA" id="ARBA00023242"/>
    </source>
</evidence>
<evidence type="ECO:0000256" key="8">
    <source>
        <dbReference type="ARBA" id="ARBA00032199"/>
    </source>
</evidence>
<dbReference type="GO" id="GO:0005737">
    <property type="term" value="C:cytoplasm"/>
    <property type="evidence" value="ECO:0007669"/>
    <property type="project" value="UniProtKB-SubCell"/>
</dbReference>
<evidence type="ECO:0000256" key="1">
    <source>
        <dbReference type="ARBA" id="ARBA00004496"/>
    </source>
</evidence>
<keyword evidence="9" id="KW-0813">Transport</keyword>
<dbReference type="Gene3D" id="1.25.10.10">
    <property type="entry name" value="Leucine-rich Repeat Variant"/>
    <property type="match status" value="1"/>
</dbReference>
<name>A0A914VUT1_9BILA</name>
<reference evidence="12" key="1">
    <citation type="submission" date="2022-11" db="UniProtKB">
        <authorList>
            <consortium name="WormBaseParasite"/>
        </authorList>
    </citation>
    <scope>IDENTIFICATION</scope>
</reference>